<dbReference type="PANTHER" id="PTHR47958">
    <property type="entry name" value="ATP-DEPENDENT RNA HELICASE DBP3"/>
    <property type="match status" value="1"/>
</dbReference>
<comment type="similarity">
    <text evidence="7">Belongs to the DEAD box helicase family.</text>
</comment>
<dbReference type="EC" id="3.6.4.13" evidence="1"/>
<dbReference type="EMBL" id="CAJPIZ010022272">
    <property type="protein sequence ID" value="CAG2117898.1"/>
    <property type="molecule type" value="Genomic_DNA"/>
</dbReference>
<dbReference type="AlphaFoldDB" id="A0A7R9LFU3"/>
<evidence type="ECO:0000313" key="12">
    <source>
        <dbReference type="Proteomes" id="UP000759131"/>
    </source>
</evidence>
<feature type="compositionally biased region" description="Gly residues" evidence="8">
    <location>
        <begin position="423"/>
        <end position="447"/>
    </location>
</feature>
<feature type="region of interest" description="Disordered" evidence="8">
    <location>
        <begin position="415"/>
        <end position="516"/>
    </location>
</feature>
<keyword evidence="5 7" id="KW-0067">ATP-binding</keyword>
<keyword evidence="4 7" id="KW-0347">Helicase</keyword>
<evidence type="ECO:0000259" key="9">
    <source>
        <dbReference type="PROSITE" id="PS51192"/>
    </source>
</evidence>
<dbReference type="InterPro" id="IPR014001">
    <property type="entry name" value="Helicase_ATP-bd"/>
</dbReference>
<feature type="domain" description="Helicase ATP-binding" evidence="9">
    <location>
        <begin position="55"/>
        <end position="225"/>
    </location>
</feature>
<dbReference type="InterPro" id="IPR000629">
    <property type="entry name" value="RNA-helicase_DEAD-box_CS"/>
</dbReference>
<reference evidence="11" key="1">
    <citation type="submission" date="2020-11" db="EMBL/GenBank/DDBJ databases">
        <authorList>
            <person name="Tran Van P."/>
        </authorList>
    </citation>
    <scope>NUCLEOTIDE SEQUENCE</scope>
</reference>
<dbReference type="PROSITE" id="PS00039">
    <property type="entry name" value="DEAD_ATP_HELICASE"/>
    <property type="match status" value="1"/>
</dbReference>
<evidence type="ECO:0000256" key="3">
    <source>
        <dbReference type="ARBA" id="ARBA00022801"/>
    </source>
</evidence>
<evidence type="ECO:0000256" key="6">
    <source>
        <dbReference type="ARBA" id="ARBA00047984"/>
    </source>
</evidence>
<dbReference type="CDD" id="cd18787">
    <property type="entry name" value="SF2_C_DEAD"/>
    <property type="match status" value="1"/>
</dbReference>
<protein>
    <recommendedName>
        <fullName evidence="1">RNA helicase</fullName>
        <ecNumber evidence="1">3.6.4.13</ecNumber>
    </recommendedName>
</protein>
<dbReference type="InterPro" id="IPR001650">
    <property type="entry name" value="Helicase_C-like"/>
</dbReference>
<evidence type="ECO:0000256" key="8">
    <source>
        <dbReference type="SAM" id="MobiDB-lite"/>
    </source>
</evidence>
<dbReference type="EMBL" id="OC876847">
    <property type="protein sequence ID" value="CAD7639577.1"/>
    <property type="molecule type" value="Genomic_DNA"/>
</dbReference>
<feature type="compositionally biased region" description="Basic and acidic residues" evidence="8">
    <location>
        <begin position="461"/>
        <end position="471"/>
    </location>
</feature>
<proteinExistence type="inferred from homology"/>
<dbReference type="OrthoDB" id="196131at2759"/>
<dbReference type="InterPro" id="IPR027417">
    <property type="entry name" value="P-loop_NTPase"/>
</dbReference>
<dbReference type="GO" id="GO:0003676">
    <property type="term" value="F:nucleic acid binding"/>
    <property type="evidence" value="ECO:0007669"/>
    <property type="project" value="InterPro"/>
</dbReference>
<feature type="compositionally biased region" description="Low complexity" evidence="8">
    <location>
        <begin position="480"/>
        <end position="493"/>
    </location>
</feature>
<dbReference type="Pfam" id="PF00271">
    <property type="entry name" value="Helicase_C"/>
    <property type="match status" value="1"/>
</dbReference>
<dbReference type="SMART" id="SM00490">
    <property type="entry name" value="HELICc"/>
    <property type="match status" value="1"/>
</dbReference>
<comment type="catalytic activity">
    <reaction evidence="6">
        <text>ATP + H2O = ADP + phosphate + H(+)</text>
        <dbReference type="Rhea" id="RHEA:13065"/>
        <dbReference type="ChEBI" id="CHEBI:15377"/>
        <dbReference type="ChEBI" id="CHEBI:15378"/>
        <dbReference type="ChEBI" id="CHEBI:30616"/>
        <dbReference type="ChEBI" id="CHEBI:43474"/>
        <dbReference type="ChEBI" id="CHEBI:456216"/>
        <dbReference type="EC" id="3.6.4.13"/>
    </reaction>
</comment>
<sequence>MEAKDFWRKYDITVHGKDAPLPLMSMHAFKWPQRIAEALETDQFTSPTPIQCQSWPIALEGRDLVGVAQTGSGKTLCYVLPAFVKILRDRPQRGPKCLILAPTRELAQQIQEVVRRYRFANNVCLYGGASRGPQMRQIREMNPQIIIATPGRMIDFVESRAIDIRAVDYLVLDEADRMLDMGFEPQLKKIIAQLPRERQTLMWSATWPKEVKALAAQYMKDYVQINVGGTELSANKNIKQYVEVCEEFDKKQKLFDLLTKIRADSRENKTIIFAETKRKTNDLANELRNSGWPSASIHGDKPQHERDWVLKEFRSGRSPILVATDVAARGLGESGTHHVDDIKYVVNYDYPNSGEDYVHRIGRTGRRDKKGTAFTFFTSANAKQANELIDVLKEADQTVEPKLYDLAQQSRYMGNNKRRRYGTAGGGGGGWGGRSNGYSGGGGGGGGFKRKFDGQNGGGPDAKRPVRREYDSSSSTKRFGSQSSYNNGYSSTSKPVTNSYGSSNGSVSQNRYSSWD</sequence>
<keyword evidence="12" id="KW-1185">Reference proteome</keyword>
<dbReference type="GO" id="GO:0003724">
    <property type="term" value="F:RNA helicase activity"/>
    <property type="evidence" value="ECO:0007669"/>
    <property type="project" value="UniProtKB-EC"/>
</dbReference>
<dbReference type="PROSITE" id="PS51194">
    <property type="entry name" value="HELICASE_CTER"/>
    <property type="match status" value="1"/>
</dbReference>
<dbReference type="FunFam" id="3.40.50.300:FF:000079">
    <property type="entry name" value="probable ATP-dependent RNA helicase DDX17"/>
    <property type="match status" value="1"/>
</dbReference>
<name>A0A7R9LFU3_9ACAR</name>
<dbReference type="Pfam" id="PF00270">
    <property type="entry name" value="DEAD"/>
    <property type="match status" value="1"/>
</dbReference>
<dbReference type="PROSITE" id="PS51192">
    <property type="entry name" value="HELICASE_ATP_BIND_1"/>
    <property type="match status" value="1"/>
</dbReference>
<keyword evidence="2 7" id="KW-0547">Nucleotide-binding</keyword>
<dbReference type="GO" id="GO:0005524">
    <property type="term" value="F:ATP binding"/>
    <property type="evidence" value="ECO:0007669"/>
    <property type="project" value="UniProtKB-KW"/>
</dbReference>
<organism evidence="11">
    <name type="scientific">Medioppia subpectinata</name>
    <dbReference type="NCBI Taxonomy" id="1979941"/>
    <lineage>
        <taxon>Eukaryota</taxon>
        <taxon>Metazoa</taxon>
        <taxon>Ecdysozoa</taxon>
        <taxon>Arthropoda</taxon>
        <taxon>Chelicerata</taxon>
        <taxon>Arachnida</taxon>
        <taxon>Acari</taxon>
        <taxon>Acariformes</taxon>
        <taxon>Sarcoptiformes</taxon>
        <taxon>Oribatida</taxon>
        <taxon>Brachypylina</taxon>
        <taxon>Oppioidea</taxon>
        <taxon>Oppiidae</taxon>
        <taxon>Medioppia</taxon>
    </lineage>
</organism>
<accession>A0A7R9LFU3</accession>
<feature type="domain" description="Helicase C-terminal" evidence="10">
    <location>
        <begin position="253"/>
        <end position="407"/>
    </location>
</feature>
<dbReference type="FunFam" id="3.40.50.300:FF:000008">
    <property type="entry name" value="ATP-dependent RNA helicase RhlB"/>
    <property type="match status" value="1"/>
</dbReference>
<feature type="compositionally biased region" description="Polar residues" evidence="8">
    <location>
        <begin position="494"/>
        <end position="516"/>
    </location>
</feature>
<evidence type="ECO:0000256" key="5">
    <source>
        <dbReference type="ARBA" id="ARBA00022840"/>
    </source>
</evidence>
<dbReference type="GO" id="GO:0016787">
    <property type="term" value="F:hydrolase activity"/>
    <property type="evidence" value="ECO:0007669"/>
    <property type="project" value="UniProtKB-KW"/>
</dbReference>
<gene>
    <name evidence="11" type="ORF">OSB1V03_LOCUS17851</name>
</gene>
<dbReference type="InterPro" id="IPR011545">
    <property type="entry name" value="DEAD/DEAH_box_helicase_dom"/>
</dbReference>
<dbReference type="Proteomes" id="UP000759131">
    <property type="component" value="Unassembled WGS sequence"/>
</dbReference>
<evidence type="ECO:0000259" key="10">
    <source>
        <dbReference type="PROSITE" id="PS51194"/>
    </source>
</evidence>
<evidence type="ECO:0000256" key="4">
    <source>
        <dbReference type="ARBA" id="ARBA00022806"/>
    </source>
</evidence>
<evidence type="ECO:0000313" key="11">
    <source>
        <dbReference type="EMBL" id="CAD7639577.1"/>
    </source>
</evidence>
<dbReference type="Gene3D" id="3.40.50.300">
    <property type="entry name" value="P-loop containing nucleotide triphosphate hydrolases"/>
    <property type="match status" value="2"/>
</dbReference>
<evidence type="ECO:0000256" key="7">
    <source>
        <dbReference type="RuleBase" id="RU000492"/>
    </source>
</evidence>
<evidence type="ECO:0000256" key="1">
    <source>
        <dbReference type="ARBA" id="ARBA00012552"/>
    </source>
</evidence>
<evidence type="ECO:0000256" key="2">
    <source>
        <dbReference type="ARBA" id="ARBA00022741"/>
    </source>
</evidence>
<dbReference type="SUPFAM" id="SSF52540">
    <property type="entry name" value="P-loop containing nucleoside triphosphate hydrolases"/>
    <property type="match status" value="1"/>
</dbReference>
<dbReference type="SMART" id="SM00487">
    <property type="entry name" value="DEXDc"/>
    <property type="match status" value="1"/>
</dbReference>
<keyword evidence="3 7" id="KW-0378">Hydrolase</keyword>